<protein>
    <submittedName>
        <fullName evidence="1">Uncharacterized protein</fullName>
    </submittedName>
</protein>
<organism evidence="1 2">
    <name type="scientific">Sphingomonas sanxanigenens DSM 19645 = NX02</name>
    <dbReference type="NCBI Taxonomy" id="1123269"/>
    <lineage>
        <taxon>Bacteria</taxon>
        <taxon>Pseudomonadati</taxon>
        <taxon>Pseudomonadota</taxon>
        <taxon>Alphaproteobacteria</taxon>
        <taxon>Sphingomonadales</taxon>
        <taxon>Sphingomonadaceae</taxon>
        <taxon>Sphingomonas</taxon>
    </lineage>
</organism>
<proteinExistence type="predicted"/>
<dbReference type="PATRIC" id="fig|1123269.5.peg.3277"/>
<dbReference type="Proteomes" id="UP000018851">
    <property type="component" value="Chromosome"/>
</dbReference>
<dbReference type="KEGG" id="ssan:NX02_16730"/>
<dbReference type="STRING" id="1123269.NX02_16730"/>
<dbReference type="AlphaFoldDB" id="W0AAT6"/>
<sequence>MNLVLVVLLVWLLPSLMFVVAALGALPCKRAARSLSRLVRRRTNGLAHAAGR</sequence>
<gene>
    <name evidence="1" type="ORF">NX02_16730</name>
</gene>
<keyword evidence="2" id="KW-1185">Reference proteome</keyword>
<dbReference type="HOGENOM" id="CLU_3084840_0_0_5"/>
<dbReference type="RefSeq" id="WP_158014041.1">
    <property type="nucleotide sequence ID" value="NZ_CP006644.1"/>
</dbReference>
<accession>W0AAT6</accession>
<evidence type="ECO:0000313" key="2">
    <source>
        <dbReference type="Proteomes" id="UP000018851"/>
    </source>
</evidence>
<evidence type="ECO:0000313" key="1">
    <source>
        <dbReference type="EMBL" id="AHE55024.1"/>
    </source>
</evidence>
<reference evidence="1 2" key="1">
    <citation type="submission" date="2013-07" db="EMBL/GenBank/DDBJ databases">
        <title>Completed genome of Sphingomonas sanxanigenens NX02.</title>
        <authorList>
            <person name="Ma T."/>
            <person name="Huang H."/>
            <person name="Wu M."/>
            <person name="Li X."/>
            <person name="Li G."/>
        </authorList>
    </citation>
    <scope>NUCLEOTIDE SEQUENCE [LARGE SCALE GENOMIC DNA]</scope>
    <source>
        <strain evidence="1 2">NX02</strain>
    </source>
</reference>
<name>W0AAT6_9SPHN</name>
<dbReference type="EMBL" id="CP006644">
    <property type="protein sequence ID" value="AHE55024.1"/>
    <property type="molecule type" value="Genomic_DNA"/>
</dbReference>